<dbReference type="GO" id="GO:0043165">
    <property type="term" value="P:Gram-negative-bacterium-type cell outer membrane assembly"/>
    <property type="evidence" value="ECO:0007669"/>
    <property type="project" value="UniProtKB-UniRule"/>
</dbReference>
<dbReference type="InterPro" id="IPR020889">
    <property type="entry name" value="LipoPS_assembly_LptD"/>
</dbReference>
<gene>
    <name evidence="8" type="primary">lptD_1</name>
    <name evidence="4" type="synonym">lptD</name>
    <name evidence="8" type="ORF">PbB2_00765</name>
</gene>
<dbReference type="AlphaFoldDB" id="A0A2P2E7Q8"/>
<dbReference type="RefSeq" id="WP_192576147.1">
    <property type="nucleotide sequence ID" value="NZ_BFBR01000002.1"/>
</dbReference>
<comment type="subunit">
    <text evidence="4">Component of the lipopolysaccharide transport and assembly complex.</text>
</comment>
<feature type="chain" id="PRO_5015207327" description="LPS-assembly protein LptD" evidence="4">
    <location>
        <begin position="24"/>
        <end position="776"/>
    </location>
</feature>
<dbReference type="InterPro" id="IPR050218">
    <property type="entry name" value="LptD"/>
</dbReference>
<dbReference type="Pfam" id="PF04453">
    <property type="entry name" value="LptD"/>
    <property type="match status" value="1"/>
</dbReference>
<comment type="caution">
    <text evidence="4">Lacks conserved residue(s) required for the propagation of feature annotation.</text>
</comment>
<comment type="subcellular location">
    <subcellularLocation>
        <location evidence="4">Cell outer membrane</location>
    </subcellularLocation>
</comment>
<protein>
    <recommendedName>
        <fullName evidence="4">LPS-assembly protein LptD</fullName>
    </recommendedName>
</protein>
<evidence type="ECO:0000256" key="1">
    <source>
        <dbReference type="ARBA" id="ARBA00022729"/>
    </source>
</evidence>
<evidence type="ECO:0000256" key="5">
    <source>
        <dbReference type="SAM" id="MobiDB-lite"/>
    </source>
</evidence>
<keyword evidence="1 4" id="KW-0732">Signal</keyword>
<name>A0A2P2E7Q8_9PROT</name>
<dbReference type="GO" id="GO:0009279">
    <property type="term" value="C:cell outer membrane"/>
    <property type="evidence" value="ECO:0007669"/>
    <property type="project" value="UniProtKB-SubCell"/>
</dbReference>
<keyword evidence="2 4" id="KW-0472">Membrane</keyword>
<dbReference type="EMBL" id="BFBR01000002">
    <property type="protein sequence ID" value="GBF57105.1"/>
    <property type="molecule type" value="Genomic_DNA"/>
</dbReference>
<dbReference type="InterPro" id="IPR005653">
    <property type="entry name" value="OstA-like_N"/>
</dbReference>
<keyword evidence="3 4" id="KW-0998">Cell outer membrane</keyword>
<evidence type="ECO:0000256" key="4">
    <source>
        <dbReference type="HAMAP-Rule" id="MF_01411"/>
    </source>
</evidence>
<dbReference type="GO" id="GO:1990351">
    <property type="term" value="C:transporter complex"/>
    <property type="evidence" value="ECO:0007669"/>
    <property type="project" value="TreeGrafter"/>
</dbReference>
<evidence type="ECO:0000313" key="9">
    <source>
        <dbReference type="Proteomes" id="UP000245086"/>
    </source>
</evidence>
<dbReference type="Gene3D" id="2.60.450.10">
    <property type="entry name" value="Lipopolysaccharide (LPS) transport protein A like domain"/>
    <property type="match status" value="1"/>
</dbReference>
<dbReference type="Proteomes" id="UP000245086">
    <property type="component" value="Unassembled WGS sequence"/>
</dbReference>
<dbReference type="Pfam" id="PF03968">
    <property type="entry name" value="LptD_N"/>
    <property type="match status" value="1"/>
</dbReference>
<evidence type="ECO:0000256" key="3">
    <source>
        <dbReference type="ARBA" id="ARBA00023237"/>
    </source>
</evidence>
<reference evidence="8 9" key="1">
    <citation type="journal article" date="2018" name="Genome Announc.">
        <title>Draft Genome Sequence of "Candidatus Phycosocius bacilliformis," an Alphaproteobacterial Ectosymbiont of the Hydrocarbon-Producing Green Alga Botryococcus braunii.</title>
        <authorList>
            <person name="Tanabe Y."/>
            <person name="Yamaguchi H."/>
            <person name="Watanabe M.M."/>
        </authorList>
    </citation>
    <scope>NUCLEOTIDE SEQUENCE [LARGE SCALE GENOMIC DNA]</scope>
    <source>
        <strain evidence="8 9">BOTRYCO-2</strain>
    </source>
</reference>
<dbReference type="PANTHER" id="PTHR30189">
    <property type="entry name" value="LPS-ASSEMBLY PROTEIN"/>
    <property type="match status" value="1"/>
</dbReference>
<comment type="similarity">
    <text evidence="4">Belongs to the LptD family.</text>
</comment>
<dbReference type="InterPro" id="IPR007543">
    <property type="entry name" value="LptD_C"/>
</dbReference>
<feature type="domain" description="Organic solvent tolerance-like N-terminal" evidence="6">
    <location>
        <begin position="79"/>
        <end position="169"/>
    </location>
</feature>
<accession>A0A2P2E7Q8</accession>
<feature type="compositionally biased region" description="Low complexity" evidence="5">
    <location>
        <begin position="49"/>
        <end position="63"/>
    </location>
</feature>
<proteinExistence type="inferred from homology"/>
<sequence length="776" mass="85442" precursor="true">MSGNLRHRLLALSLGTLLVPAMAHGREKPDWILKDEAVSQSAGSEVVQTARTSSSSANTSATSPRDPVLLEAETILQGDEAGVLIARGNVVARNNGRTVKADQIQYNQNTRIVKAIGNVVVLNADGTTTYAEELTLDDELSTGVASNFAARLSEGATLAANAVVTREGDRKFLSQAVYTACQVCKDGKSRPSWIIRARRAMQNERAESIVYNDVVFEVKGVPVLYIPYFAHGDPTASRRSGFLQPKPGESSRNGYYIELPYLQVIDASSDVTLTPLISQYINPVLQVDYRRKFFSGDVAIGGSVTREKFFGKRGQKFGDLDWRGHVFANGEFDITKTWNWGFTAESASDDLYLSRYRIAQDNLLAGLVRPQASRLMSQLYVQGQSDNFYVRSLAAVFQDLVPGERRKNVPRVAPLIESTYRVQVGPMNGQLDISGSAVSLMRTEGRLDSVRGNLGATWKGSRLLPGGVIVEPMAMLRGDYFDYSAGNNIGAVSATPLPADSFGRGVGLASVDVRWPLYRPGNRVNLTLEPRVSLTAASKDDQQSRIRVEDALGFELDATSVFRPAGAAGMDLWEPGNRITIGVRAGIDLIPPGVTTQTPFRANAFIGRRLRTDDSSSFSRASNLDRKQSDWVGDFELRQGDIASLTGRLRVDGKTGKVTHTEALGRLKLWRTETNLRYHEFDNSASGPTRANKELQGTVILTLNKNFKLFGSLYRDFNSDTNLRSAYGLIYGDDCTDIRLFYEELGTRNRFIEPSQSIRFQIAFRTLGELSDTPFD</sequence>
<evidence type="ECO:0000313" key="8">
    <source>
        <dbReference type="EMBL" id="GBF57105.1"/>
    </source>
</evidence>
<dbReference type="PANTHER" id="PTHR30189:SF1">
    <property type="entry name" value="LPS-ASSEMBLY PROTEIN LPTD"/>
    <property type="match status" value="1"/>
</dbReference>
<evidence type="ECO:0000259" key="6">
    <source>
        <dbReference type="Pfam" id="PF03968"/>
    </source>
</evidence>
<dbReference type="GO" id="GO:0015920">
    <property type="term" value="P:lipopolysaccharide transport"/>
    <property type="evidence" value="ECO:0007669"/>
    <property type="project" value="InterPro"/>
</dbReference>
<feature type="signal peptide" evidence="4">
    <location>
        <begin position="1"/>
        <end position="23"/>
    </location>
</feature>
<evidence type="ECO:0000256" key="2">
    <source>
        <dbReference type="ARBA" id="ARBA00023136"/>
    </source>
</evidence>
<dbReference type="HAMAP" id="MF_01411">
    <property type="entry name" value="LPS_assembly_LptD"/>
    <property type="match status" value="1"/>
</dbReference>
<comment type="caution">
    <text evidence="8">The sequence shown here is derived from an EMBL/GenBank/DDBJ whole genome shotgun (WGS) entry which is preliminary data.</text>
</comment>
<organism evidence="8 9">
    <name type="scientific">Candidatus Phycosocius bacilliformis</name>
    <dbReference type="NCBI Taxonomy" id="1445552"/>
    <lineage>
        <taxon>Bacteria</taxon>
        <taxon>Pseudomonadati</taxon>
        <taxon>Pseudomonadota</taxon>
        <taxon>Alphaproteobacteria</taxon>
        <taxon>Caulobacterales</taxon>
        <taxon>Caulobacterales incertae sedis</taxon>
        <taxon>Candidatus Phycosocius</taxon>
    </lineage>
</organism>
<comment type="function">
    <text evidence="4">Involved in the assembly of lipopolysaccharide (LPS) at the surface of the outer membrane.</text>
</comment>
<feature type="domain" description="LptD C-terminal" evidence="7">
    <location>
        <begin position="323"/>
        <end position="706"/>
    </location>
</feature>
<keyword evidence="9" id="KW-1185">Reference proteome</keyword>
<evidence type="ECO:0000259" key="7">
    <source>
        <dbReference type="Pfam" id="PF04453"/>
    </source>
</evidence>
<feature type="region of interest" description="Disordered" evidence="5">
    <location>
        <begin position="44"/>
        <end position="65"/>
    </location>
</feature>